<keyword evidence="2" id="KW-1185">Reference proteome</keyword>
<accession>A0A7G7CRQ4</accession>
<dbReference type="EMBL" id="CP059404">
    <property type="protein sequence ID" value="QNE90270.1"/>
    <property type="molecule type" value="Genomic_DNA"/>
</dbReference>
<proteinExistence type="predicted"/>
<dbReference type="AlphaFoldDB" id="A0A7G7CRQ4"/>
<dbReference type="KEGG" id="cik:H0194_04645"/>
<evidence type="ECO:0000313" key="1">
    <source>
        <dbReference type="EMBL" id="QNE90270.1"/>
    </source>
</evidence>
<name>A0A7G7CRQ4_9CORY</name>
<evidence type="ECO:0000313" key="2">
    <source>
        <dbReference type="Proteomes" id="UP000515743"/>
    </source>
</evidence>
<protein>
    <submittedName>
        <fullName evidence="1">Uncharacterized protein</fullName>
    </submittedName>
</protein>
<reference evidence="1 2" key="1">
    <citation type="submission" date="2020-07" db="EMBL/GenBank/DDBJ databases">
        <title>Complete genome and description of Corynebacterium incognita strain Marseille-Q3630 sp. nov.</title>
        <authorList>
            <person name="Boxberger M."/>
        </authorList>
    </citation>
    <scope>NUCLEOTIDE SEQUENCE [LARGE SCALE GENOMIC DNA]</scope>
    <source>
        <strain evidence="1 2">Marseille-Q3630</strain>
    </source>
</reference>
<sequence>MGKMPEYEVFEIYDGRFLVAPVDSYPMHANDPRVRGNFGDVDTAWVHAEKLNKWYQNIFNQVA</sequence>
<gene>
    <name evidence="1" type="ORF">H0194_04645</name>
</gene>
<dbReference type="RefSeq" id="WP_185176643.1">
    <property type="nucleotide sequence ID" value="NZ_CP059404.1"/>
</dbReference>
<organism evidence="1 2">
    <name type="scientific">Corynebacterium incognita</name>
    <dbReference type="NCBI Taxonomy" id="2754725"/>
    <lineage>
        <taxon>Bacteria</taxon>
        <taxon>Bacillati</taxon>
        <taxon>Actinomycetota</taxon>
        <taxon>Actinomycetes</taxon>
        <taxon>Mycobacteriales</taxon>
        <taxon>Corynebacteriaceae</taxon>
        <taxon>Corynebacterium</taxon>
    </lineage>
</organism>
<dbReference type="Proteomes" id="UP000515743">
    <property type="component" value="Chromosome"/>
</dbReference>